<sequence length="331" mass="37888">MVISHHGGGWITNIGNAFIDMGSKYVFSKALDGAHNHLSGSFGRFASARMRRGITDIISGKLATTENVFDSFSGADIDVFVRPGAILSRDWIELHGEAVELAKKKGADIIFHGVGLKKEAYRNGEVESIKRWLQKLNPLAFITRDEFTFENLSSGLRNTYNGIDAGFFVSNAYEPLEYEEEVLALNFDKMSEPAPRDVLDKHDREYKNDIEIVRPHHTVWFPFKISEIYRMYKQYYFKENIFFSDIPKEYIDIYSNSYITFSDRVHACVLTLAYGGEARLFFDTDRSLLFDRVGLSSISDELVSLSYEKIEKEKRKQIDFVESVLSEVVVN</sequence>
<reference evidence="2" key="1">
    <citation type="submission" date="2022-08" db="EMBL/GenBank/DDBJ databases">
        <title>Genomic Encyclopedia of Type Strains, Phase V (KMG-V): Genome sequencing to study the core and pangenomes of soil and plant-associated prokaryotes.</title>
        <authorList>
            <person name="Whitman W."/>
        </authorList>
    </citation>
    <scope>NUCLEOTIDE SEQUENCE</scope>
    <source>
        <strain evidence="2">0</strain>
    </source>
</reference>
<evidence type="ECO:0000313" key="2">
    <source>
        <dbReference type="EMBL" id="MCS3677802.1"/>
    </source>
</evidence>
<accession>A0A9X2PYJ3</accession>
<dbReference type="EMBL" id="JANUAU010000005">
    <property type="protein sequence ID" value="MCS3677802.1"/>
    <property type="molecule type" value="Genomic_DNA"/>
</dbReference>
<comment type="caution">
    <text evidence="2">The sequence shown here is derived from an EMBL/GenBank/DDBJ whole genome shotgun (WGS) entry which is preliminary data.</text>
</comment>
<proteinExistence type="predicted"/>
<name>A0A9X2PYJ3_9BACT</name>
<dbReference type="InterPro" id="IPR007345">
    <property type="entry name" value="Polysacch_pyruvyl_Trfase"/>
</dbReference>
<dbReference type="AlphaFoldDB" id="A0A9X2PYJ3"/>
<protein>
    <recommendedName>
        <fullName evidence="1">Polysaccharide pyruvyl transferase domain-containing protein</fullName>
    </recommendedName>
</protein>
<feature type="domain" description="Polysaccharide pyruvyl transferase" evidence="1">
    <location>
        <begin position="61"/>
        <end position="275"/>
    </location>
</feature>
<dbReference type="Pfam" id="PF04230">
    <property type="entry name" value="PS_pyruv_trans"/>
    <property type="match status" value="1"/>
</dbReference>
<dbReference type="Proteomes" id="UP001155027">
    <property type="component" value="Unassembled WGS sequence"/>
</dbReference>
<evidence type="ECO:0000313" key="3">
    <source>
        <dbReference type="Proteomes" id="UP001155027"/>
    </source>
</evidence>
<evidence type="ECO:0000259" key="1">
    <source>
        <dbReference type="Pfam" id="PF04230"/>
    </source>
</evidence>
<organism evidence="2 3">
    <name type="scientific">Salinibacter ruber</name>
    <dbReference type="NCBI Taxonomy" id="146919"/>
    <lineage>
        <taxon>Bacteria</taxon>
        <taxon>Pseudomonadati</taxon>
        <taxon>Rhodothermota</taxon>
        <taxon>Rhodothermia</taxon>
        <taxon>Rhodothermales</taxon>
        <taxon>Salinibacteraceae</taxon>
        <taxon>Salinibacter</taxon>
    </lineage>
</organism>
<gene>
    <name evidence="2" type="ORF">GGP71_001730</name>
</gene>
<dbReference type="RefSeq" id="WP_259080222.1">
    <property type="nucleotide sequence ID" value="NZ_JANUAU010000005.1"/>
</dbReference>